<dbReference type="RefSeq" id="WP_011493422.1">
    <property type="nucleotide sequence ID" value="NC_007953.1"/>
</dbReference>
<dbReference type="OrthoDB" id="9783039at2"/>
<dbReference type="GO" id="GO:0016887">
    <property type="term" value="F:ATP hydrolysis activity"/>
    <property type="evidence" value="ECO:0007669"/>
    <property type="project" value="InterPro"/>
</dbReference>
<dbReference type="AlphaFoldDB" id="Q13IC7"/>
<gene>
    <name evidence="8" type="ORF">Bxe_C0238</name>
</gene>
<evidence type="ECO:0000256" key="1">
    <source>
        <dbReference type="ARBA" id="ARBA00005417"/>
    </source>
</evidence>
<name>Q13IC7_PARXL</name>
<keyword evidence="4" id="KW-0997">Cell inner membrane</keyword>
<dbReference type="InterPro" id="IPR027417">
    <property type="entry name" value="P-loop_NTPase"/>
</dbReference>
<evidence type="ECO:0000256" key="2">
    <source>
        <dbReference type="ARBA" id="ARBA00022448"/>
    </source>
</evidence>
<dbReference type="PATRIC" id="fig|266265.5.peg.8019"/>
<organism evidence="8 9">
    <name type="scientific">Paraburkholderia xenovorans (strain LB400)</name>
    <dbReference type="NCBI Taxonomy" id="266265"/>
    <lineage>
        <taxon>Bacteria</taxon>
        <taxon>Pseudomonadati</taxon>
        <taxon>Pseudomonadota</taxon>
        <taxon>Betaproteobacteria</taxon>
        <taxon>Burkholderiales</taxon>
        <taxon>Burkholderiaceae</taxon>
        <taxon>Paraburkholderia</taxon>
    </lineage>
</organism>
<accession>Q13IC7</accession>
<evidence type="ECO:0000313" key="9">
    <source>
        <dbReference type="Proteomes" id="UP000001817"/>
    </source>
</evidence>
<dbReference type="eggNOG" id="COG1116">
    <property type="taxonomic scope" value="Bacteria"/>
</dbReference>
<dbReference type="InterPro" id="IPR017871">
    <property type="entry name" value="ABC_transporter-like_CS"/>
</dbReference>
<dbReference type="Proteomes" id="UP000001817">
    <property type="component" value="Chromosome 3"/>
</dbReference>
<feature type="domain" description="ABC transporter" evidence="7">
    <location>
        <begin position="10"/>
        <end position="241"/>
    </location>
</feature>
<dbReference type="Pfam" id="PF00005">
    <property type="entry name" value="ABC_tran"/>
    <property type="match status" value="1"/>
</dbReference>
<evidence type="ECO:0000313" key="8">
    <source>
        <dbReference type="EMBL" id="ABE36162.1"/>
    </source>
</evidence>
<keyword evidence="5" id="KW-0547">Nucleotide-binding</keyword>
<proteinExistence type="inferred from homology"/>
<dbReference type="KEGG" id="bxb:DR64_8193"/>
<dbReference type="Gene3D" id="3.40.50.300">
    <property type="entry name" value="P-loop containing nucleotide triphosphate hydrolases"/>
    <property type="match status" value="1"/>
</dbReference>
<evidence type="ECO:0000256" key="6">
    <source>
        <dbReference type="ARBA" id="ARBA00022840"/>
    </source>
</evidence>
<dbReference type="GO" id="GO:0005524">
    <property type="term" value="F:ATP binding"/>
    <property type="evidence" value="ECO:0007669"/>
    <property type="project" value="UniProtKB-KW"/>
</dbReference>
<protein>
    <submittedName>
        <fullName evidence="8">ABC sulfate ester transporter, ATPase subunit</fullName>
    </submittedName>
</protein>
<dbReference type="EMBL" id="CP000272">
    <property type="protein sequence ID" value="ABE36162.1"/>
    <property type="molecule type" value="Genomic_DNA"/>
</dbReference>
<dbReference type="PANTHER" id="PTHR42788">
    <property type="entry name" value="TAURINE IMPORT ATP-BINDING PROTEIN-RELATED"/>
    <property type="match status" value="1"/>
</dbReference>
<keyword evidence="4" id="KW-0472">Membrane</keyword>
<dbReference type="KEGG" id="bxe:Bxe_C0238"/>
<evidence type="ECO:0000256" key="4">
    <source>
        <dbReference type="ARBA" id="ARBA00022519"/>
    </source>
</evidence>
<reference evidence="8 9" key="1">
    <citation type="journal article" date="2006" name="Proc. Natl. Acad. Sci. U.S.A.">
        <title>Burkholderia xenovorans LB400 harbors a multi-replicon, 9.73-Mbp genome shaped for versatility.</title>
        <authorList>
            <person name="Chain P.S."/>
            <person name="Denef V.J."/>
            <person name="Konstantinidis K.T."/>
            <person name="Vergez L.M."/>
            <person name="Agullo L."/>
            <person name="Reyes V.L."/>
            <person name="Hauser L."/>
            <person name="Cordova M."/>
            <person name="Gomez L."/>
            <person name="Gonzalez M."/>
            <person name="Land M."/>
            <person name="Lao V."/>
            <person name="Larimer F."/>
            <person name="LiPuma J.J."/>
            <person name="Mahenthiralingam E."/>
            <person name="Malfatti S.A."/>
            <person name="Marx C.J."/>
            <person name="Parnell J.J."/>
            <person name="Ramette A."/>
            <person name="Richardson P."/>
            <person name="Seeger M."/>
            <person name="Smith D."/>
            <person name="Spilker T."/>
            <person name="Sul W.J."/>
            <person name="Tsoi T.V."/>
            <person name="Ulrich L.E."/>
            <person name="Zhulin I.B."/>
            <person name="Tiedje J.M."/>
        </authorList>
    </citation>
    <scope>NUCLEOTIDE SEQUENCE [LARGE SCALE GENOMIC DNA]</scope>
    <source>
        <strain evidence="8 9">LB400</strain>
    </source>
</reference>
<dbReference type="CDD" id="cd03293">
    <property type="entry name" value="ABC_NrtD_SsuB_transporters"/>
    <property type="match status" value="1"/>
</dbReference>
<sequence>MTRSKPVDTLTLRSVSKEYVSGGATRRVLDDIDLNVARGEFVGILGASGCGKSTLLRLIAGLDRDYGGDILMHGERVAGTDLRRGIVFQDHRLLPWLSVERNIALGLMNAPGTKAQKAQAVREHIALVQLEGYEAARPHQLSGGMAQRVAIARALINRPELLVLDEPFGALDAMTRSYLQRSLAYIWASEQATMVLVTHDVEEAVLLSDRVVVMSARPGRIRRIVDVRLPRPRDPASAAFAAIKADLLNDFKELHSDPAAVAAPGALRRAGRAASPHEVSIARGAR</sequence>
<dbReference type="STRING" id="266265.Bxe_C0238"/>
<keyword evidence="9" id="KW-1185">Reference proteome</keyword>
<dbReference type="PANTHER" id="PTHR42788:SF13">
    <property type="entry name" value="ALIPHATIC SULFONATES IMPORT ATP-BINDING PROTEIN SSUB"/>
    <property type="match status" value="1"/>
</dbReference>
<keyword evidence="6" id="KW-0067">ATP-binding</keyword>
<dbReference type="InterPro" id="IPR003439">
    <property type="entry name" value="ABC_transporter-like_ATP-bd"/>
</dbReference>
<dbReference type="PROSITE" id="PS00211">
    <property type="entry name" value="ABC_TRANSPORTER_1"/>
    <property type="match status" value="1"/>
</dbReference>
<dbReference type="InterPro" id="IPR050166">
    <property type="entry name" value="ABC_transporter_ATP-bind"/>
</dbReference>
<comment type="similarity">
    <text evidence="1">Belongs to the ABC transporter superfamily.</text>
</comment>
<dbReference type="PROSITE" id="PS50893">
    <property type="entry name" value="ABC_TRANSPORTER_2"/>
    <property type="match status" value="1"/>
</dbReference>
<keyword evidence="3" id="KW-1003">Cell membrane</keyword>
<evidence type="ECO:0000256" key="5">
    <source>
        <dbReference type="ARBA" id="ARBA00022741"/>
    </source>
</evidence>
<dbReference type="SMART" id="SM00382">
    <property type="entry name" value="AAA"/>
    <property type="match status" value="1"/>
</dbReference>
<keyword evidence="2" id="KW-0813">Transport</keyword>
<evidence type="ECO:0000259" key="7">
    <source>
        <dbReference type="PROSITE" id="PS50893"/>
    </source>
</evidence>
<evidence type="ECO:0000256" key="3">
    <source>
        <dbReference type="ARBA" id="ARBA00022475"/>
    </source>
</evidence>
<dbReference type="SUPFAM" id="SSF52540">
    <property type="entry name" value="P-loop containing nucleoside triphosphate hydrolases"/>
    <property type="match status" value="1"/>
</dbReference>
<dbReference type="InterPro" id="IPR003593">
    <property type="entry name" value="AAA+_ATPase"/>
</dbReference>